<dbReference type="RefSeq" id="WP_123047400.1">
    <property type="nucleotide sequence ID" value="NZ_PTJO01000003.1"/>
</dbReference>
<dbReference type="EMBL" id="PTJO01000003">
    <property type="protein sequence ID" value="RNE49353.1"/>
    <property type="molecule type" value="Genomic_DNA"/>
</dbReference>
<dbReference type="Gene3D" id="3.30.70.1060">
    <property type="entry name" value="Dimeric alpha+beta barrel"/>
    <property type="match status" value="1"/>
</dbReference>
<dbReference type="InterPro" id="IPR005545">
    <property type="entry name" value="YCII"/>
</dbReference>
<dbReference type="AlphaFoldDB" id="A0A3M8K811"/>
<evidence type="ECO:0000256" key="1">
    <source>
        <dbReference type="ARBA" id="ARBA00007689"/>
    </source>
</evidence>
<dbReference type="OrthoDB" id="8968203at2"/>
<dbReference type="SUPFAM" id="SSF54909">
    <property type="entry name" value="Dimeric alpha+beta barrel"/>
    <property type="match status" value="1"/>
</dbReference>
<reference evidence="3 4" key="1">
    <citation type="submission" date="2018-02" db="EMBL/GenBank/DDBJ databases">
        <title>Corynebacterium alimpuense sp. nov., a marine obligate actinomycete isolated from sediments of Valparaiso bay, Chile.</title>
        <authorList>
            <person name="Claverias F."/>
            <person name="Gonzales-Siles L."/>
            <person name="Salva-Serra F."/>
            <person name="Inganaes E."/>
            <person name="Molin K."/>
            <person name="Cumsille A."/>
            <person name="Undabarrena A."/>
            <person name="Couve E."/>
            <person name="Moore E.R.B."/>
            <person name="Gomila M."/>
            <person name="Camara B."/>
        </authorList>
    </citation>
    <scope>NUCLEOTIDE SEQUENCE [LARGE SCALE GENOMIC DNA]</scope>
    <source>
        <strain evidence="3 4">CCUG 69366</strain>
    </source>
</reference>
<evidence type="ECO:0000313" key="4">
    <source>
        <dbReference type="Proteomes" id="UP000266975"/>
    </source>
</evidence>
<organism evidence="3 4">
    <name type="scientific">Corynebacterium alimapuense</name>
    <dbReference type="NCBI Taxonomy" id="1576874"/>
    <lineage>
        <taxon>Bacteria</taxon>
        <taxon>Bacillati</taxon>
        <taxon>Actinomycetota</taxon>
        <taxon>Actinomycetes</taxon>
        <taxon>Mycobacteriales</taxon>
        <taxon>Corynebacteriaceae</taxon>
        <taxon>Corynebacterium</taxon>
    </lineage>
</organism>
<comment type="similarity">
    <text evidence="1">Belongs to the YciI family.</text>
</comment>
<accession>A0A3M8K811</accession>
<proteinExistence type="inferred from homology"/>
<comment type="caution">
    <text evidence="3">The sequence shown here is derived from an EMBL/GenBank/DDBJ whole genome shotgun (WGS) entry which is preliminary data.</text>
</comment>
<evidence type="ECO:0000313" key="3">
    <source>
        <dbReference type="EMBL" id="RNE49353.1"/>
    </source>
</evidence>
<gene>
    <name evidence="3" type="ORF">C5L39_03025</name>
</gene>
<evidence type="ECO:0000259" key="2">
    <source>
        <dbReference type="Pfam" id="PF03795"/>
    </source>
</evidence>
<dbReference type="InterPro" id="IPR011008">
    <property type="entry name" value="Dimeric_a/b-barrel"/>
</dbReference>
<dbReference type="Proteomes" id="UP000266975">
    <property type="component" value="Unassembled WGS sequence"/>
</dbReference>
<name>A0A3M8K811_9CORY</name>
<keyword evidence="4" id="KW-1185">Reference proteome</keyword>
<dbReference type="Pfam" id="PF03795">
    <property type="entry name" value="YCII"/>
    <property type="match status" value="1"/>
</dbReference>
<sequence length="100" mass="11039">MNYFVAQYLYAPDSEQIIEIRPAHRQWLGSLLDEGKLVGSGPFTDGLGGALIIIRLPKSATLTDAEELMDNDPFHKADALAGRSIREWNPVINVFADPEA</sequence>
<feature type="domain" description="YCII-related" evidence="2">
    <location>
        <begin position="10"/>
        <end position="89"/>
    </location>
</feature>
<protein>
    <recommendedName>
        <fullName evidence="2">YCII-related domain-containing protein</fullName>
    </recommendedName>
</protein>